<comment type="function">
    <text evidence="12">Catalyzes the formation of phosphatidylethanolamine (PtdEtn) from phosphatidylserine (PtdSer).</text>
</comment>
<dbReference type="GO" id="GO:0006646">
    <property type="term" value="P:phosphatidylethanolamine biosynthetic process"/>
    <property type="evidence" value="ECO:0007669"/>
    <property type="project" value="UniProtKB-UniRule"/>
</dbReference>
<keyword evidence="4 12" id="KW-0210">Decarboxylase</keyword>
<dbReference type="UniPathway" id="UPA00558">
    <property type="reaction ID" value="UER00616"/>
</dbReference>
<comment type="catalytic activity">
    <reaction evidence="12">
        <text>a 1,2-diacyl-sn-glycero-3-phospho-L-serine + H(+) = a 1,2-diacyl-sn-glycero-3-phosphoethanolamine + CO2</text>
        <dbReference type="Rhea" id="RHEA:20828"/>
        <dbReference type="ChEBI" id="CHEBI:15378"/>
        <dbReference type="ChEBI" id="CHEBI:16526"/>
        <dbReference type="ChEBI" id="CHEBI:57262"/>
        <dbReference type="ChEBI" id="CHEBI:64612"/>
        <dbReference type="EC" id="4.1.1.65"/>
    </reaction>
</comment>
<evidence type="ECO:0000256" key="3">
    <source>
        <dbReference type="ARBA" id="ARBA00022516"/>
    </source>
</evidence>
<comment type="pathway">
    <text evidence="12">Phospholipid metabolism; phosphatidylethanolamine biosynthesis; phosphatidylethanolamine from CDP-diacylglycerol: step 2/2.</text>
</comment>
<keyword evidence="5 12" id="KW-0443">Lipid metabolism</keyword>
<comment type="cofactor">
    <cofactor evidence="12">
        <name>pyruvate</name>
        <dbReference type="ChEBI" id="CHEBI:15361"/>
    </cofactor>
    <text evidence="12">Binds 1 pyruvoyl group covalently per subunit.</text>
</comment>
<keyword evidence="9 12" id="KW-0456">Lyase</keyword>
<keyword evidence="10 12" id="KW-1208">Phospholipid metabolism</keyword>
<evidence type="ECO:0000256" key="8">
    <source>
        <dbReference type="ARBA" id="ARBA00023209"/>
    </source>
</evidence>
<keyword evidence="14" id="KW-1185">Reference proteome</keyword>
<dbReference type="InterPro" id="IPR033178">
    <property type="entry name" value="PSD_type1_pro"/>
</dbReference>
<keyword evidence="11 12" id="KW-0670">Pyruvate</keyword>
<proteinExistence type="inferred from homology"/>
<evidence type="ECO:0000256" key="6">
    <source>
        <dbReference type="ARBA" id="ARBA00023136"/>
    </source>
</evidence>
<keyword evidence="7 12" id="KW-0865">Zymogen</keyword>
<evidence type="ECO:0000313" key="14">
    <source>
        <dbReference type="Proteomes" id="UP000483379"/>
    </source>
</evidence>
<dbReference type="RefSeq" id="WP_164453838.1">
    <property type="nucleotide sequence ID" value="NZ_JAAIJQ010000049.1"/>
</dbReference>
<organism evidence="13 14">
    <name type="scientific">Thiorhodococcus minor</name>
    <dbReference type="NCBI Taxonomy" id="57489"/>
    <lineage>
        <taxon>Bacteria</taxon>
        <taxon>Pseudomonadati</taxon>
        <taxon>Pseudomonadota</taxon>
        <taxon>Gammaproteobacteria</taxon>
        <taxon>Chromatiales</taxon>
        <taxon>Chromatiaceae</taxon>
        <taxon>Thiorhodococcus</taxon>
    </lineage>
</organism>
<dbReference type="HAMAP" id="MF_00662">
    <property type="entry name" value="PS_decarb_PSD_B_type1"/>
    <property type="match status" value="1"/>
</dbReference>
<feature type="chain" id="PRO_5027193902" description="Phosphatidylserine decarboxylase alpha chain" evidence="12">
    <location>
        <begin position="261"/>
        <end position="294"/>
    </location>
</feature>
<evidence type="ECO:0000256" key="12">
    <source>
        <dbReference type="HAMAP-Rule" id="MF_00662"/>
    </source>
</evidence>
<dbReference type="GO" id="GO:0005886">
    <property type="term" value="C:plasma membrane"/>
    <property type="evidence" value="ECO:0007669"/>
    <property type="project" value="UniProtKB-SubCell"/>
</dbReference>
<dbReference type="InterPro" id="IPR033177">
    <property type="entry name" value="PSD-B"/>
</dbReference>
<name>A0A6M0K335_9GAMM</name>
<evidence type="ECO:0000313" key="13">
    <source>
        <dbReference type="EMBL" id="NEV63373.1"/>
    </source>
</evidence>
<feature type="modified residue" description="Pyruvic acid (Ser); by autocatalysis" evidence="12">
    <location>
        <position position="261"/>
    </location>
</feature>
<dbReference type="PANTHER" id="PTHR10067">
    <property type="entry name" value="PHOSPHATIDYLSERINE DECARBOXYLASE"/>
    <property type="match status" value="1"/>
</dbReference>
<dbReference type="EC" id="4.1.1.65" evidence="12"/>
<dbReference type="Pfam" id="PF02666">
    <property type="entry name" value="PS_Dcarbxylase"/>
    <property type="match status" value="1"/>
</dbReference>
<feature type="active site" description="Charge relay system; for autoendoproteolytic cleavage activity" evidence="12">
    <location>
        <position position="155"/>
    </location>
</feature>
<dbReference type="GO" id="GO:0004609">
    <property type="term" value="F:phosphatidylserine decarboxylase activity"/>
    <property type="evidence" value="ECO:0007669"/>
    <property type="project" value="UniProtKB-UniRule"/>
</dbReference>
<comment type="subunit">
    <text evidence="12">Heterodimer of a large membrane-associated beta subunit and a small pyruvoyl-containing alpha subunit.</text>
</comment>
<dbReference type="Proteomes" id="UP000483379">
    <property type="component" value="Unassembled WGS sequence"/>
</dbReference>
<keyword evidence="2 12" id="KW-1003">Cell membrane</keyword>
<evidence type="ECO:0000256" key="7">
    <source>
        <dbReference type="ARBA" id="ARBA00023145"/>
    </source>
</evidence>
<sequence>MTRSTKPSIGERLFVALQHLVPQRWLSEQMYRLARVQWRPLKALVIRSFARLYRIDMSLAREPRLSAYPHFNAFFTRALKPEARPLDTHPRAVLCPVDGAISQIGPISDGKLIQAKGHDYSVRALLGIEPDETHPFDGGQFATIYLSPNDYHRIHMPLAGDLTQMLHVPGQLFSVNATTARLVPGLFARNERVVCRFDTEAGTMGLILVGAIFVGGIETLWAGEITPPHSGQDIQRWDYSDDCQHLRLEAGDEMGRFNLGSTVILLFPPNRVQWEPVLVAGQKVQLGQRLGLRL</sequence>
<evidence type="ECO:0000256" key="10">
    <source>
        <dbReference type="ARBA" id="ARBA00023264"/>
    </source>
</evidence>
<feature type="site" description="Cleavage (non-hydrolytic); by autocatalysis" evidence="12">
    <location>
        <begin position="260"/>
        <end position="261"/>
    </location>
</feature>
<comment type="similarity">
    <text evidence="12">Belongs to the phosphatidylserine decarboxylase family. PSD-B subfamily. Prokaryotic type I sub-subfamily.</text>
</comment>
<feature type="active site" description="Charge relay system; for autoendoproteolytic cleavage activity" evidence="12">
    <location>
        <position position="261"/>
    </location>
</feature>
<evidence type="ECO:0000256" key="1">
    <source>
        <dbReference type="ARBA" id="ARBA00005189"/>
    </source>
</evidence>
<evidence type="ECO:0000256" key="11">
    <source>
        <dbReference type="ARBA" id="ARBA00023317"/>
    </source>
</evidence>
<keyword evidence="3 12" id="KW-0444">Lipid biosynthesis</keyword>
<comment type="PTM">
    <text evidence="12">Is synthesized initially as an inactive proenzyme. Formation of the active enzyme involves a self-maturation process in which the active site pyruvoyl group is generated from an internal serine residue via an autocatalytic post-translational modification. Two non-identical subunits are generated from the proenzyme in this reaction, and the pyruvate is formed at the N-terminus of the alpha chain, which is derived from the carboxyl end of the proenzyme. The autoendoproteolytic cleavage occurs by a canonical serine protease mechanism, in which the side chain hydroxyl group of the serine supplies its oxygen atom to form the C-terminus of the beta chain, while the remainder of the serine residue undergoes an oxidative deamination to produce ammonia and the pyruvoyl prosthetic group on the alpha chain. During this reaction, the Ser that is part of the protease active site of the proenzyme becomes the pyruvoyl prosthetic group, which constitutes an essential element of the active site of the mature decarboxylase.</text>
</comment>
<feature type="active site" description="Schiff-base intermediate with substrate; via pyruvic acid; for decarboxylase activity" evidence="12">
    <location>
        <position position="261"/>
    </location>
</feature>
<comment type="subcellular location">
    <subcellularLocation>
        <location evidence="12">Cell membrane</location>
        <topology evidence="12">Peripheral membrane protein</topology>
    </subcellularLocation>
</comment>
<dbReference type="AlphaFoldDB" id="A0A6M0K335"/>
<protein>
    <recommendedName>
        <fullName evidence="12">Phosphatidylserine decarboxylase proenzyme</fullName>
        <ecNumber evidence="12">4.1.1.65</ecNumber>
    </recommendedName>
    <component>
        <recommendedName>
            <fullName evidence="12">Phosphatidylserine decarboxylase alpha chain</fullName>
        </recommendedName>
    </component>
    <component>
        <recommendedName>
            <fullName evidence="12">Phosphatidylserine decarboxylase beta chain</fullName>
        </recommendedName>
    </component>
</protein>
<keyword evidence="6 12" id="KW-0472">Membrane</keyword>
<evidence type="ECO:0000256" key="2">
    <source>
        <dbReference type="ARBA" id="ARBA00022475"/>
    </source>
</evidence>
<dbReference type="InterPro" id="IPR003817">
    <property type="entry name" value="PS_Dcarbxylase"/>
</dbReference>
<comment type="caution">
    <text evidence="13">The sequence shown here is derived from an EMBL/GenBank/DDBJ whole genome shotgun (WGS) entry which is preliminary data.</text>
</comment>
<feature type="chain" id="PRO_5027193901" description="Phosphatidylserine decarboxylase beta chain" evidence="12">
    <location>
        <begin position="1"/>
        <end position="260"/>
    </location>
</feature>
<evidence type="ECO:0000256" key="4">
    <source>
        <dbReference type="ARBA" id="ARBA00022793"/>
    </source>
</evidence>
<dbReference type="EMBL" id="JAAIJQ010000049">
    <property type="protein sequence ID" value="NEV63373.1"/>
    <property type="molecule type" value="Genomic_DNA"/>
</dbReference>
<gene>
    <name evidence="12 13" type="primary">psd</name>
    <name evidence="13" type="ORF">G3446_16010</name>
</gene>
<comment type="pathway">
    <text evidence="1">Lipid metabolism.</text>
</comment>
<reference evidence="13 14" key="1">
    <citation type="submission" date="2020-02" db="EMBL/GenBank/DDBJ databases">
        <title>Genome sequences of Thiorhodococcus mannitoliphagus and Thiorhodococcus minor, purple sulfur photosynthetic bacteria in the gammaproteobacterial family, Chromatiaceae.</title>
        <authorList>
            <person name="Aviles F.A."/>
            <person name="Meyer T.E."/>
            <person name="Kyndt J.A."/>
        </authorList>
    </citation>
    <scope>NUCLEOTIDE SEQUENCE [LARGE SCALE GENOMIC DNA]</scope>
    <source>
        <strain evidence="13 14">DSM 11518</strain>
    </source>
</reference>
<keyword evidence="8 12" id="KW-0594">Phospholipid biosynthesis</keyword>
<accession>A0A6M0K335</accession>
<dbReference type="NCBIfam" id="TIGR00163">
    <property type="entry name" value="PS_decarb"/>
    <property type="match status" value="1"/>
</dbReference>
<evidence type="ECO:0000256" key="9">
    <source>
        <dbReference type="ARBA" id="ARBA00023239"/>
    </source>
</evidence>
<dbReference type="PANTHER" id="PTHR10067:SF6">
    <property type="entry name" value="PHOSPHATIDYLSERINE DECARBOXYLASE PROENZYME, MITOCHONDRIAL"/>
    <property type="match status" value="1"/>
</dbReference>
<evidence type="ECO:0000256" key="5">
    <source>
        <dbReference type="ARBA" id="ARBA00023098"/>
    </source>
</evidence>
<feature type="active site" description="Charge relay system; for autoendoproteolytic cleavage activity" evidence="12">
    <location>
        <position position="98"/>
    </location>
</feature>